<name>A0A542ZD71_9ACTN</name>
<sequence length="415" mass="43479">MSFSHHVKSTGRMSLGIGVLVAGSTLAGVAASGSAHADPYQITATDSVNVRSAPGLEGEVVGTFGGGQRVESAGEEQNGWLPVRFMGDTAYISTDYVKTTPRPGQGGVTDAEEQSGAGEQSGNTGTAYTTTELNVRSGPGLQSGVVTTLSRGTQVTTTGQVRDGYTEIEHAGGSAWVSSRYLGDEPTEQPSPQAPEEQASEAPESASPQGPEAEALPKASGTKFATAALDIRTSSGADSTTVTEVAKGTELEVTGVEENGRAQVIHDGAVRWVTAQYLSDAAPSDEAETVPASNAGSSGGVTLPGLQPTTASILTDAQQRYPQIQTYHGVRPDPIPDHPSGRALDLMIPDWSNNNALGWEIANYYRANAAQFDVKYIIFDQQIWSVARDGEGWRQMGDRGSHTANHLDHVHISVN</sequence>
<feature type="compositionally biased region" description="Polar residues" evidence="1">
    <location>
        <begin position="117"/>
        <end position="134"/>
    </location>
</feature>
<organism evidence="4 5">
    <name type="scientific">Propioniferax innocua</name>
    <dbReference type="NCBI Taxonomy" id="1753"/>
    <lineage>
        <taxon>Bacteria</taxon>
        <taxon>Bacillati</taxon>
        <taxon>Actinomycetota</taxon>
        <taxon>Actinomycetes</taxon>
        <taxon>Propionibacteriales</taxon>
        <taxon>Propionibacteriaceae</taxon>
        <taxon>Propioniferax</taxon>
    </lineage>
</organism>
<proteinExistence type="predicted"/>
<feature type="region of interest" description="Disordered" evidence="1">
    <location>
        <begin position="100"/>
        <end position="167"/>
    </location>
</feature>
<protein>
    <submittedName>
        <fullName evidence="4">Uncharacterized protein YgiM (DUF1202 family)</fullName>
    </submittedName>
</protein>
<comment type="caution">
    <text evidence="4">The sequence shown here is derived from an EMBL/GenBank/DDBJ whole genome shotgun (WGS) entry which is preliminary data.</text>
</comment>
<feature type="chain" id="PRO_5022237743" evidence="2">
    <location>
        <begin position="38"/>
        <end position="415"/>
    </location>
</feature>
<dbReference type="Gene3D" id="2.30.30.40">
    <property type="entry name" value="SH3 Domains"/>
    <property type="match status" value="3"/>
</dbReference>
<evidence type="ECO:0000313" key="5">
    <source>
        <dbReference type="Proteomes" id="UP000316196"/>
    </source>
</evidence>
<dbReference type="Proteomes" id="UP000316196">
    <property type="component" value="Unassembled WGS sequence"/>
</dbReference>
<dbReference type="Pfam" id="PF08239">
    <property type="entry name" value="SH3_3"/>
    <property type="match status" value="2"/>
</dbReference>
<evidence type="ECO:0000256" key="1">
    <source>
        <dbReference type="SAM" id="MobiDB-lite"/>
    </source>
</evidence>
<feature type="compositionally biased region" description="Low complexity" evidence="1">
    <location>
        <begin position="188"/>
        <end position="214"/>
    </location>
</feature>
<dbReference type="Pfam" id="PF26571">
    <property type="entry name" value="VldE"/>
    <property type="match status" value="1"/>
</dbReference>
<feature type="region of interest" description="Disordered" evidence="1">
    <location>
        <begin position="180"/>
        <end position="221"/>
    </location>
</feature>
<evidence type="ECO:0000259" key="3">
    <source>
        <dbReference type="PROSITE" id="PS51781"/>
    </source>
</evidence>
<dbReference type="PANTHER" id="PTHR34408:SF1">
    <property type="entry name" value="GLYCOSYL HYDROLASE FAMILY 19 DOMAIN-CONTAINING PROTEIN HI_1415"/>
    <property type="match status" value="1"/>
</dbReference>
<feature type="domain" description="SH3b" evidence="3">
    <location>
        <begin position="218"/>
        <end position="282"/>
    </location>
</feature>
<feature type="compositionally biased region" description="Polar residues" evidence="1">
    <location>
        <begin position="144"/>
        <end position="160"/>
    </location>
</feature>
<dbReference type="RefSeq" id="WP_170210053.1">
    <property type="nucleotide sequence ID" value="NZ_BAAAMD010000002.1"/>
</dbReference>
<evidence type="ECO:0000313" key="4">
    <source>
        <dbReference type="EMBL" id="TQL58268.1"/>
    </source>
</evidence>
<dbReference type="PROSITE" id="PS51781">
    <property type="entry name" value="SH3B"/>
    <property type="match status" value="3"/>
</dbReference>
<feature type="region of interest" description="Disordered" evidence="1">
    <location>
        <begin position="283"/>
        <end position="307"/>
    </location>
</feature>
<accession>A0A542ZD71</accession>
<dbReference type="InterPro" id="IPR003646">
    <property type="entry name" value="SH3-like_bac-type"/>
</dbReference>
<dbReference type="EMBL" id="VFOR01000002">
    <property type="protein sequence ID" value="TQL58268.1"/>
    <property type="molecule type" value="Genomic_DNA"/>
</dbReference>
<feature type="domain" description="SH3b" evidence="3">
    <location>
        <begin position="124"/>
        <end position="186"/>
    </location>
</feature>
<dbReference type="SMART" id="SM00287">
    <property type="entry name" value="SH3b"/>
    <property type="match status" value="3"/>
</dbReference>
<dbReference type="PANTHER" id="PTHR34408">
    <property type="entry name" value="FAMILY PROTEIN, PUTATIVE-RELATED"/>
    <property type="match status" value="1"/>
</dbReference>
<gene>
    <name evidence="4" type="ORF">FB460_2125</name>
</gene>
<reference evidence="4 5" key="1">
    <citation type="submission" date="2019-06" db="EMBL/GenBank/DDBJ databases">
        <title>Sequencing the genomes of 1000 actinobacteria strains.</title>
        <authorList>
            <person name="Klenk H.-P."/>
        </authorList>
    </citation>
    <scope>NUCLEOTIDE SEQUENCE [LARGE SCALE GENOMIC DNA]</scope>
    <source>
        <strain evidence="4 5">DSM 8251</strain>
    </source>
</reference>
<evidence type="ECO:0000256" key="2">
    <source>
        <dbReference type="SAM" id="SignalP"/>
    </source>
</evidence>
<dbReference type="AlphaFoldDB" id="A0A542ZD71"/>
<keyword evidence="2" id="KW-0732">Signal</keyword>
<feature type="domain" description="SH3b" evidence="3">
    <location>
        <begin position="37"/>
        <end position="101"/>
    </location>
</feature>
<dbReference type="InterPro" id="IPR058593">
    <property type="entry name" value="ARB_07466-like_C"/>
</dbReference>
<keyword evidence="5" id="KW-1185">Reference proteome</keyword>
<feature type="signal peptide" evidence="2">
    <location>
        <begin position="1"/>
        <end position="37"/>
    </location>
</feature>
<dbReference type="InterPro" id="IPR052354">
    <property type="entry name" value="Cell_Wall_Dynamics_Protein"/>
</dbReference>